<comment type="caution">
    <text evidence="1">The sequence shown here is derived from an EMBL/GenBank/DDBJ whole genome shotgun (WGS) entry which is preliminary data.</text>
</comment>
<protein>
    <submittedName>
        <fullName evidence="1">Addiction module killer protein</fullName>
    </submittedName>
</protein>
<evidence type="ECO:0000313" key="2">
    <source>
        <dbReference type="Proteomes" id="UP000195975"/>
    </source>
</evidence>
<dbReference type="PANTHER" id="PTHR40266">
    <property type="entry name" value="TOXIN HIGB-1"/>
    <property type="match status" value="1"/>
</dbReference>
<proteinExistence type="predicted"/>
<dbReference type="InterPro" id="IPR007711">
    <property type="entry name" value="HigB-1"/>
</dbReference>
<dbReference type="Proteomes" id="UP000195975">
    <property type="component" value="Unassembled WGS sequence"/>
</dbReference>
<sequence>MIVTFDKEYLKVLYEQGKDDKKHRFQPSIVSRYKRCVDYLKQVKKIEELFLIPSLRYEVLEGDKAGISSIRVNDQYRVEFAVVEKGEPRITICNILELSNHYK</sequence>
<reference evidence="2" key="1">
    <citation type="submission" date="2017-04" db="EMBL/GenBank/DDBJ databases">
        <title>Function of individual gut microbiota members based on whole genome sequencing of pure cultures obtained from chicken caecum.</title>
        <authorList>
            <person name="Medvecky M."/>
            <person name="Cejkova D."/>
            <person name="Polansky O."/>
            <person name="Karasova D."/>
            <person name="Kubasova T."/>
            <person name="Cizek A."/>
            <person name="Rychlik I."/>
        </authorList>
    </citation>
    <scope>NUCLEOTIDE SEQUENCE [LARGE SCALE GENOMIC DNA]</scope>
    <source>
        <strain evidence="2">An42</strain>
    </source>
</reference>
<accession>A0A9Q5X7C4</accession>
<dbReference type="EMBL" id="NFIJ01000016">
    <property type="protein sequence ID" value="OUO04074.1"/>
    <property type="molecule type" value="Genomic_DNA"/>
</dbReference>
<dbReference type="PANTHER" id="PTHR40266:SF2">
    <property type="entry name" value="TOXIN HIGB-1"/>
    <property type="match status" value="1"/>
</dbReference>
<name>A0A9Q5X7C4_9BACT</name>
<dbReference type="AlphaFoldDB" id="A0A9Q5X7C4"/>
<organism evidence="1 2">
    <name type="scientific">Parabacteroides johnsonii</name>
    <dbReference type="NCBI Taxonomy" id="387661"/>
    <lineage>
        <taxon>Bacteria</taxon>
        <taxon>Pseudomonadati</taxon>
        <taxon>Bacteroidota</taxon>
        <taxon>Bacteroidia</taxon>
        <taxon>Bacteroidales</taxon>
        <taxon>Tannerellaceae</taxon>
        <taxon>Parabacteroides</taxon>
    </lineage>
</organism>
<dbReference type="Gene3D" id="3.30.2310.20">
    <property type="entry name" value="RelE-like"/>
    <property type="match status" value="1"/>
</dbReference>
<evidence type="ECO:0000313" key="1">
    <source>
        <dbReference type="EMBL" id="OUO04074.1"/>
    </source>
</evidence>
<dbReference type="RefSeq" id="WP_087375565.1">
    <property type="nucleotide sequence ID" value="NZ_CAJLBM010000004.1"/>
</dbReference>
<dbReference type="Pfam" id="PF05015">
    <property type="entry name" value="HigB-like_toxin"/>
    <property type="match status" value="1"/>
</dbReference>
<dbReference type="InterPro" id="IPR035093">
    <property type="entry name" value="RelE/ParE_toxin_dom_sf"/>
</dbReference>
<gene>
    <name evidence="1" type="ORF">B5F96_13515</name>
</gene>
<dbReference type="SUPFAM" id="SSF143011">
    <property type="entry name" value="RelE-like"/>
    <property type="match status" value="1"/>
</dbReference>